<gene>
    <name evidence="2" type="ORF">OOZ35_03845</name>
</gene>
<keyword evidence="3" id="KW-1185">Reference proteome</keyword>
<organism evidence="2 3">
    <name type="scientific">Mesoflavibacter profundi</name>
    <dbReference type="NCBI Taxonomy" id="2708110"/>
    <lineage>
        <taxon>Bacteria</taxon>
        <taxon>Pseudomonadati</taxon>
        <taxon>Bacteroidota</taxon>
        <taxon>Flavobacteriia</taxon>
        <taxon>Flavobacteriales</taxon>
        <taxon>Flavobacteriaceae</taxon>
        <taxon>Mesoflavibacter</taxon>
    </lineage>
</organism>
<evidence type="ECO:0008006" key="4">
    <source>
        <dbReference type="Google" id="ProtNLM"/>
    </source>
</evidence>
<evidence type="ECO:0000256" key="1">
    <source>
        <dbReference type="SAM" id="MobiDB-lite"/>
    </source>
</evidence>
<feature type="region of interest" description="Disordered" evidence="1">
    <location>
        <begin position="24"/>
        <end position="70"/>
    </location>
</feature>
<sequence>MKKLIYTVMIMFSLAVMFTSCREEKSPEEKIEEAMDEVGDDLENASDDVQDAMEDVQDEIEEVKEESQDQ</sequence>
<dbReference type="RefSeq" id="WP_106688726.1">
    <property type="nucleotide sequence ID" value="NZ_CAXQEU010000056.1"/>
</dbReference>
<accession>A0ABT4RYN4</accession>
<feature type="compositionally biased region" description="Acidic residues" evidence="1">
    <location>
        <begin position="34"/>
        <end position="64"/>
    </location>
</feature>
<dbReference type="Proteomes" id="UP001149142">
    <property type="component" value="Unassembled WGS sequence"/>
</dbReference>
<feature type="compositionally biased region" description="Basic and acidic residues" evidence="1">
    <location>
        <begin position="24"/>
        <end position="33"/>
    </location>
</feature>
<reference evidence="2" key="1">
    <citation type="submission" date="2022-11" db="EMBL/GenBank/DDBJ databases">
        <title>Refractory cell wall polysaccharides provide important carbon source for microbial heterotrophs in the hadal ocean.</title>
        <authorList>
            <person name="Zhu X."/>
        </authorList>
    </citation>
    <scope>NUCLEOTIDE SEQUENCE</scope>
    <source>
        <strain evidence="2">MTRN7</strain>
    </source>
</reference>
<evidence type="ECO:0000313" key="3">
    <source>
        <dbReference type="Proteomes" id="UP001149142"/>
    </source>
</evidence>
<protein>
    <recommendedName>
        <fullName evidence="4">YtxH domain-containing protein</fullName>
    </recommendedName>
</protein>
<dbReference type="PROSITE" id="PS51257">
    <property type="entry name" value="PROKAR_LIPOPROTEIN"/>
    <property type="match status" value="1"/>
</dbReference>
<proteinExistence type="predicted"/>
<name>A0ABT4RYN4_9FLAO</name>
<comment type="caution">
    <text evidence="2">The sequence shown here is derived from an EMBL/GenBank/DDBJ whole genome shotgun (WGS) entry which is preliminary data.</text>
</comment>
<evidence type="ECO:0000313" key="2">
    <source>
        <dbReference type="EMBL" id="MDA0176620.1"/>
    </source>
</evidence>
<dbReference type="EMBL" id="JAPFGC010000002">
    <property type="protein sequence ID" value="MDA0176620.1"/>
    <property type="molecule type" value="Genomic_DNA"/>
</dbReference>